<feature type="domain" description="FAD-dependent urate hydroxylase HpyO/Asp monooxygenase CreE-like FAD/NAD(P)-binding" evidence="2">
    <location>
        <begin position="9"/>
        <end position="155"/>
    </location>
</feature>
<dbReference type="SUPFAM" id="SSF51905">
    <property type="entry name" value="FAD/NAD(P)-binding domain"/>
    <property type="match status" value="1"/>
</dbReference>
<dbReference type="HOGENOM" id="CLU_020215_2_0_5"/>
<dbReference type="InterPro" id="IPR036188">
    <property type="entry name" value="FAD/NAD-bd_sf"/>
</dbReference>
<dbReference type="EMBL" id="CP000927">
    <property type="protein sequence ID" value="ABZ72585.1"/>
    <property type="molecule type" value="Genomic_DNA"/>
</dbReference>
<feature type="transmembrane region" description="Helical" evidence="1">
    <location>
        <begin position="6"/>
        <end position="25"/>
    </location>
</feature>
<reference evidence="3" key="1">
    <citation type="submission" date="2008-01" db="EMBL/GenBank/DDBJ databases">
        <title>Complete sequence of chromosome of Caulobacter sp. K31.</title>
        <authorList>
            <consortium name="US DOE Joint Genome Institute"/>
            <person name="Copeland A."/>
            <person name="Lucas S."/>
            <person name="Lapidus A."/>
            <person name="Barry K."/>
            <person name="Glavina del Rio T."/>
            <person name="Dalin E."/>
            <person name="Tice H."/>
            <person name="Pitluck S."/>
            <person name="Bruce D."/>
            <person name="Goodwin L."/>
            <person name="Thompson L.S."/>
            <person name="Brettin T."/>
            <person name="Detter J.C."/>
            <person name="Han C."/>
            <person name="Schmutz J."/>
            <person name="Larimer F."/>
            <person name="Land M."/>
            <person name="Hauser L."/>
            <person name="Kyrpides N."/>
            <person name="Kim E."/>
            <person name="Stephens C."/>
            <person name="Richardson P."/>
        </authorList>
    </citation>
    <scope>NUCLEOTIDE SEQUENCE [LARGE SCALE GENOMIC DNA]</scope>
    <source>
        <strain evidence="3">K31</strain>
    </source>
</reference>
<sequence length="453" mass="48746">MKQSPPLIAVIGAGFSGVMTALHLLRRSDLVKVVLVERRHPIGQGAAYATDDPAHRLNVRAGNMSAWPDRPDDFVEWLAARNLGVGPGGFATRGDYGSYLQSLLAAMAEGPRAVGRLLITPDEITALARDGDKWVLTCAMGRTIVADAVVLALGNPPPSPPAPIDDQFAASASYVADPWRWDPSSPPGDGPILLLGTGLTMVDAALSLDRTAPGRPLIALSRRGLTPREHRGAVPSPLPAPPPITLSPVETLIWLRRAAEQHGWRTAIDAARPATQGLWRNWSLGRRRAFLRHGRAFWDVHRHRLSPQVATRMAALVDEGQLLVLAGKLETATVLADGRAAISWRPRGSMRTEHLAVSLVINCTGPSSDVERSTEPLIVVLADQGLIRADPLRLGLDTDIHHRAVDSQGNTHANLFAVGPITRGALWEINAVPDIRSQAAQVADAVLDALRRR</sequence>
<keyword evidence="1" id="KW-1133">Transmembrane helix</keyword>
<evidence type="ECO:0000313" key="3">
    <source>
        <dbReference type="EMBL" id="ABZ72585.1"/>
    </source>
</evidence>
<dbReference type="AlphaFoldDB" id="B0T604"/>
<keyword evidence="1" id="KW-0472">Membrane</keyword>
<dbReference type="InterPro" id="IPR038732">
    <property type="entry name" value="HpyO/CreE_NAD-binding"/>
</dbReference>
<proteinExistence type="predicted"/>
<evidence type="ECO:0000256" key="1">
    <source>
        <dbReference type="SAM" id="Phobius"/>
    </source>
</evidence>
<accession>B0T604</accession>
<name>B0T604_CAUSK</name>
<keyword evidence="1" id="KW-0812">Transmembrane</keyword>
<dbReference type="PANTHER" id="PTHR40254">
    <property type="entry name" value="BLR0577 PROTEIN"/>
    <property type="match status" value="1"/>
</dbReference>
<protein>
    <submittedName>
        <fullName evidence="3">FAD-dependent pyridine nucleotide-disulphide oxidoreductase</fullName>
    </submittedName>
</protein>
<dbReference type="STRING" id="366602.Caul_3458"/>
<dbReference type="Gene3D" id="3.50.50.60">
    <property type="entry name" value="FAD/NAD(P)-binding domain"/>
    <property type="match status" value="2"/>
</dbReference>
<dbReference type="PANTHER" id="PTHR40254:SF1">
    <property type="entry name" value="BLR0577 PROTEIN"/>
    <property type="match status" value="1"/>
</dbReference>
<dbReference type="PRINTS" id="PR00368">
    <property type="entry name" value="FADPNR"/>
</dbReference>
<organism evidence="3">
    <name type="scientific">Caulobacter sp. (strain K31)</name>
    <dbReference type="NCBI Taxonomy" id="366602"/>
    <lineage>
        <taxon>Bacteria</taxon>
        <taxon>Pseudomonadati</taxon>
        <taxon>Pseudomonadota</taxon>
        <taxon>Alphaproteobacteria</taxon>
        <taxon>Caulobacterales</taxon>
        <taxon>Caulobacteraceae</taxon>
        <taxon>Caulobacter</taxon>
    </lineage>
</organism>
<dbReference type="KEGG" id="cak:Caul_3458"/>
<dbReference type="InterPro" id="IPR052189">
    <property type="entry name" value="L-asp_N-monooxygenase_NS-form"/>
</dbReference>
<gene>
    <name evidence="3" type="ordered locus">Caul_3458</name>
</gene>
<dbReference type="Pfam" id="PF13454">
    <property type="entry name" value="NAD_binding_9"/>
    <property type="match status" value="1"/>
</dbReference>
<evidence type="ECO:0000259" key="2">
    <source>
        <dbReference type="Pfam" id="PF13454"/>
    </source>
</evidence>
<dbReference type="OrthoDB" id="101972at2"/>
<dbReference type="eggNOG" id="COG4529">
    <property type="taxonomic scope" value="Bacteria"/>
</dbReference>